<dbReference type="AlphaFoldDB" id="A0A2P4YYJ8"/>
<feature type="compositionally biased region" description="Polar residues" evidence="1">
    <location>
        <begin position="233"/>
        <end position="242"/>
    </location>
</feature>
<dbReference type="Proteomes" id="UP000236928">
    <property type="component" value="Unassembled WGS sequence"/>
</dbReference>
<feature type="region of interest" description="Disordered" evidence="1">
    <location>
        <begin position="273"/>
        <end position="319"/>
    </location>
</feature>
<organism evidence="2 3">
    <name type="scientific">Cryptosporidium meleagridis</name>
    <dbReference type="NCBI Taxonomy" id="93969"/>
    <lineage>
        <taxon>Eukaryota</taxon>
        <taxon>Sar</taxon>
        <taxon>Alveolata</taxon>
        <taxon>Apicomplexa</taxon>
        <taxon>Conoidasida</taxon>
        <taxon>Coccidia</taxon>
        <taxon>Eucoccidiorida</taxon>
        <taxon>Eimeriorina</taxon>
        <taxon>Cryptosporidiidae</taxon>
        <taxon>Cryptosporidium</taxon>
    </lineage>
</organism>
<dbReference type="EMBL" id="JIBK01000008">
    <property type="protein sequence ID" value="POM82888.1"/>
    <property type="molecule type" value="Genomic_DNA"/>
</dbReference>
<dbReference type="OrthoDB" id="342873at2759"/>
<feature type="compositionally biased region" description="Basic and acidic residues" evidence="1">
    <location>
        <begin position="282"/>
        <end position="311"/>
    </location>
</feature>
<evidence type="ECO:0000313" key="3">
    <source>
        <dbReference type="Proteomes" id="UP000236928"/>
    </source>
</evidence>
<evidence type="ECO:0000313" key="2">
    <source>
        <dbReference type="EMBL" id="POM82888.1"/>
    </source>
</evidence>
<gene>
    <name evidence="2" type="ORF">CmeUKMEL1_04645</name>
</gene>
<accession>A0A2P4YYJ8</accession>
<comment type="caution">
    <text evidence="2">The sequence shown here is derived from an EMBL/GenBank/DDBJ whole genome shotgun (WGS) entry which is preliminary data.</text>
</comment>
<reference evidence="2 3" key="1">
    <citation type="submission" date="2014-04" db="EMBL/GenBank/DDBJ databases">
        <title>Comparative Genomics of Cryptosporidium Species.</title>
        <authorList>
            <person name="Silva J.C."/>
            <person name="Su Q."/>
            <person name="Chalmers R."/>
            <person name="Chibucos M.C."/>
            <person name="Elwin K."/>
            <person name="Godinez A."/>
            <person name="Guo F."/>
            <person name="Huynh K."/>
            <person name="Orvis J."/>
            <person name="Ott S."/>
            <person name="Sadzewicz L."/>
            <person name="Sengamalay N."/>
            <person name="Shetty A."/>
            <person name="Sun M."/>
            <person name="Tallon L."/>
            <person name="Xiao L."/>
            <person name="Zhang H."/>
            <person name="Fraser C.M."/>
            <person name="Zhu G."/>
            <person name="Kissinger J."/>
            <person name="Widmer G."/>
        </authorList>
    </citation>
    <scope>NUCLEOTIDE SEQUENCE [LARGE SCALE GENOMIC DNA]</scope>
    <source>
        <strain evidence="2 3">UKMEL1</strain>
    </source>
</reference>
<name>A0A2P4YYJ8_9CRYT</name>
<proteinExistence type="predicted"/>
<feature type="compositionally biased region" description="Basic residues" evidence="1">
    <location>
        <begin position="245"/>
        <end position="255"/>
    </location>
</feature>
<evidence type="ECO:0000256" key="1">
    <source>
        <dbReference type="SAM" id="MobiDB-lite"/>
    </source>
</evidence>
<feature type="region of interest" description="Disordered" evidence="1">
    <location>
        <begin position="233"/>
        <end position="256"/>
    </location>
</feature>
<sequence length="319" mass="36461">MLPRETNYFNDENNSASLINGSRTEQKLNINNKNIIDSKNLNEMEGKQRCELKFSINTQKEPSIDQLLSSDQAYSRNQTELEKPNFICLMPEPSSISSISKEMRRLCSILTFLFDSKNSGYLEFTEEQYRWHWINILKCTTIEEFSPYQVILAPFETNNLNLIATEKVISDLNAFYKLKLHEKENKALKSVSKRGCKKENDAVTSVKFDQVLANINDSINLGELNKTKDEIYKSSTRSPCDSSSKKKLSKPGRKSISKENAARILRMCLASGVSEASKTKNSIKENNSDELSNKISDRRESSDLDNNKELESDNFQMNT</sequence>
<dbReference type="VEuPathDB" id="CryptoDB:CmeUKMEL1_04645"/>
<protein>
    <submittedName>
        <fullName evidence="2">Uncharacterized protein</fullName>
    </submittedName>
</protein>
<keyword evidence="3" id="KW-1185">Reference proteome</keyword>